<evidence type="ECO:0000313" key="2">
    <source>
        <dbReference type="EMBL" id="CRF33154.1"/>
    </source>
</evidence>
<dbReference type="EMBL" id="CVLB01000001">
    <property type="protein sequence ID" value="CRF33154.1"/>
    <property type="molecule type" value="Genomic_DNA"/>
</dbReference>
<protein>
    <submittedName>
        <fullName evidence="2">Uncharacterized protein</fullName>
    </submittedName>
</protein>
<keyword evidence="1" id="KW-0732">Signal</keyword>
<evidence type="ECO:0000256" key="1">
    <source>
        <dbReference type="SAM" id="SignalP"/>
    </source>
</evidence>
<sequence>MQKQIKFFLTLLTVLILAVSCAKNNPNDPNNNNGSGIITTVYYGSKSIVVNTADQDKLKELWIGLVKNQFIYYATDYAYKSGKFDSEGNYHDISSDYQNPKPEIRTKYIKNIAYQYNGKFYLAGIYWDNENQGMPNAYRLIAFDDKGAELAWFGGGSNPNNIPNENTVWTRYKDGSGKDAIWGYIEKF</sequence>
<dbReference type="PROSITE" id="PS51257">
    <property type="entry name" value="PROKAR_LIPOPROTEIN"/>
    <property type="match status" value="1"/>
</dbReference>
<dbReference type="Proteomes" id="UP000043763">
    <property type="component" value="Unassembled WGS sequence"/>
</dbReference>
<accession>A0A0G4K6G6</accession>
<organism evidence="2 3">
    <name type="scientific">Brachyspira suanatina</name>
    <dbReference type="NCBI Taxonomy" id="381802"/>
    <lineage>
        <taxon>Bacteria</taxon>
        <taxon>Pseudomonadati</taxon>
        <taxon>Spirochaetota</taxon>
        <taxon>Spirochaetia</taxon>
        <taxon>Brachyspirales</taxon>
        <taxon>Brachyspiraceae</taxon>
        <taxon>Brachyspira</taxon>
    </lineage>
</organism>
<dbReference type="RefSeq" id="WP_020063594.1">
    <property type="nucleotide sequence ID" value="NZ_CVLB01000001.1"/>
</dbReference>
<proteinExistence type="predicted"/>
<reference evidence="3" key="1">
    <citation type="submission" date="2015-04" db="EMBL/GenBank/DDBJ databases">
        <authorList>
            <person name="Mushtaq Mamoona"/>
        </authorList>
    </citation>
    <scope>NUCLEOTIDE SEQUENCE [LARGE SCALE GENOMIC DNA]</scope>
    <source>
        <strain evidence="3">AN4859/03</strain>
    </source>
</reference>
<gene>
    <name evidence="2" type="ORF">BRSU_1261</name>
</gene>
<dbReference type="GeneID" id="63961629"/>
<name>A0A0G4K6G6_9SPIR</name>
<keyword evidence="3" id="KW-1185">Reference proteome</keyword>
<dbReference type="OrthoDB" id="307500at2"/>
<dbReference type="AlphaFoldDB" id="A0A0G4K6G6"/>
<feature type="signal peptide" evidence="1">
    <location>
        <begin position="1"/>
        <end position="24"/>
    </location>
</feature>
<feature type="chain" id="PRO_5002565420" evidence="1">
    <location>
        <begin position="25"/>
        <end position="188"/>
    </location>
</feature>
<evidence type="ECO:0000313" key="3">
    <source>
        <dbReference type="Proteomes" id="UP000043763"/>
    </source>
</evidence>